<keyword evidence="2" id="KW-1185">Reference proteome</keyword>
<organism evidence="1 2">
    <name type="scientific">Seonamhaeicola aphaedonensis</name>
    <dbReference type="NCBI Taxonomy" id="1461338"/>
    <lineage>
        <taxon>Bacteria</taxon>
        <taxon>Pseudomonadati</taxon>
        <taxon>Bacteroidota</taxon>
        <taxon>Flavobacteriia</taxon>
        <taxon>Flavobacteriales</taxon>
        <taxon>Flavobacteriaceae</taxon>
    </lineage>
</organism>
<dbReference type="AlphaFoldDB" id="A0A3D9HIR6"/>
<name>A0A3D9HIR6_9FLAO</name>
<comment type="caution">
    <text evidence="1">The sequence shown here is derived from an EMBL/GenBank/DDBJ whole genome shotgun (WGS) entry which is preliminary data.</text>
</comment>
<gene>
    <name evidence="1" type="ORF">DFQ02_103187</name>
</gene>
<proteinExistence type="predicted"/>
<protein>
    <submittedName>
        <fullName evidence="1">Uncharacterized protein</fullName>
    </submittedName>
</protein>
<dbReference type="RefSeq" id="WP_116040232.1">
    <property type="nucleotide sequence ID" value="NZ_QRDX01000003.1"/>
</dbReference>
<accession>A0A3D9HIR6</accession>
<evidence type="ECO:0000313" key="2">
    <source>
        <dbReference type="Proteomes" id="UP000256629"/>
    </source>
</evidence>
<evidence type="ECO:0000313" key="1">
    <source>
        <dbReference type="EMBL" id="RED48856.1"/>
    </source>
</evidence>
<dbReference type="OrthoDB" id="1122048at2"/>
<reference evidence="1 2" key="1">
    <citation type="submission" date="2018-07" db="EMBL/GenBank/DDBJ databases">
        <title>Genomic Encyclopedia of Type Strains, Phase III (KMG-III): the genomes of soil and plant-associated and newly described type strains.</title>
        <authorList>
            <person name="Whitman W."/>
        </authorList>
    </citation>
    <scope>NUCLEOTIDE SEQUENCE [LARGE SCALE GENOMIC DNA]</scope>
    <source>
        <strain evidence="1 2">CECT 8487</strain>
    </source>
</reference>
<dbReference type="EMBL" id="QRDX01000003">
    <property type="protein sequence ID" value="RED48856.1"/>
    <property type="molecule type" value="Genomic_DNA"/>
</dbReference>
<sequence>MKNVLSNFKKGILMVAIMATVTGYANDGKLIVKEAKRTSLTFKNVKQGNLLTIKDANGLTLYKELIEKSGVYSKGFDFTALPDGNYFFELEKDVEIKTIPFSVLSNKVTFNKELETLYHKPVAIVKKDMLYISKVASDYEPLTVSLYGKDSGELLYTETITNTCVIEKAYKLKAGNYRLVLNSNNKYFTKFINN</sequence>
<dbReference type="Proteomes" id="UP000256629">
    <property type="component" value="Unassembled WGS sequence"/>
</dbReference>